<comment type="caution">
    <text evidence="2">The sequence shown here is derived from an EMBL/GenBank/DDBJ whole genome shotgun (WGS) entry which is preliminary data.</text>
</comment>
<dbReference type="RefSeq" id="WP_378529285.1">
    <property type="nucleotide sequence ID" value="NZ_JBHSBH010000002.1"/>
</dbReference>
<evidence type="ECO:0000313" key="3">
    <source>
        <dbReference type="Proteomes" id="UP001595847"/>
    </source>
</evidence>
<dbReference type="Proteomes" id="UP001595847">
    <property type="component" value="Unassembled WGS sequence"/>
</dbReference>
<dbReference type="PANTHER" id="PTHR46438">
    <property type="entry name" value="ALPHA/BETA-HYDROLASES SUPERFAMILY PROTEIN"/>
    <property type="match status" value="1"/>
</dbReference>
<dbReference type="InterPro" id="IPR029058">
    <property type="entry name" value="AB_hydrolase_fold"/>
</dbReference>
<organism evidence="2 3">
    <name type="scientific">Nocardiopsis sediminis</name>
    <dbReference type="NCBI Taxonomy" id="1778267"/>
    <lineage>
        <taxon>Bacteria</taxon>
        <taxon>Bacillati</taxon>
        <taxon>Actinomycetota</taxon>
        <taxon>Actinomycetes</taxon>
        <taxon>Streptosporangiales</taxon>
        <taxon>Nocardiopsidaceae</taxon>
        <taxon>Nocardiopsis</taxon>
    </lineage>
</organism>
<dbReference type="EMBL" id="JBHSBH010000002">
    <property type="protein sequence ID" value="MFC3994409.1"/>
    <property type="molecule type" value="Genomic_DNA"/>
</dbReference>
<gene>
    <name evidence="2" type="ORF">ACFOVU_00665</name>
</gene>
<feature type="domain" description="AB hydrolase-1" evidence="1">
    <location>
        <begin position="66"/>
        <end position="284"/>
    </location>
</feature>
<keyword evidence="2" id="KW-0378">Hydrolase</keyword>
<dbReference type="Gene3D" id="3.40.50.1820">
    <property type="entry name" value="alpha/beta hydrolase"/>
    <property type="match status" value="1"/>
</dbReference>
<accession>A0ABV8FGC4</accession>
<evidence type="ECO:0000259" key="1">
    <source>
        <dbReference type="Pfam" id="PF12697"/>
    </source>
</evidence>
<dbReference type="InterPro" id="IPR000073">
    <property type="entry name" value="AB_hydrolase_1"/>
</dbReference>
<reference evidence="3" key="1">
    <citation type="journal article" date="2019" name="Int. J. Syst. Evol. Microbiol.">
        <title>The Global Catalogue of Microorganisms (GCM) 10K type strain sequencing project: providing services to taxonomists for standard genome sequencing and annotation.</title>
        <authorList>
            <consortium name="The Broad Institute Genomics Platform"/>
            <consortium name="The Broad Institute Genome Sequencing Center for Infectious Disease"/>
            <person name="Wu L."/>
            <person name="Ma J."/>
        </authorList>
    </citation>
    <scope>NUCLEOTIDE SEQUENCE [LARGE SCALE GENOMIC DNA]</scope>
    <source>
        <strain evidence="3">TBRC 1826</strain>
    </source>
</reference>
<proteinExistence type="predicted"/>
<sequence length="294" mass="30372">MARSTASTGIYRSATGRAATRSWCRSELATWPVLRAHPPLTTRLGPTAAFHAPGGPGTPVLVLAGTNFNAATGVALARELAVDRPVHLADLPGQPGLSADERPRRDQAAAYGAWLDDVLPQITDRPVILLGHSRGAAVALAATPSHLVAGLLLVNPAGLASAAFGPAAIRATLPWLLAPSPATGARLLDFMSGPGHQGGHGTTAEWIALVGEHARTSLAPGPLTPDVVRAWRDTPVTVATGSHDPFFPPGRIAGPAGKLLGCTVQTVAGTGHLTPHERSDLVRDLLRDLPTRPV</sequence>
<keyword evidence="3" id="KW-1185">Reference proteome</keyword>
<dbReference type="SUPFAM" id="SSF53474">
    <property type="entry name" value="alpha/beta-Hydrolases"/>
    <property type="match status" value="1"/>
</dbReference>
<evidence type="ECO:0000313" key="2">
    <source>
        <dbReference type="EMBL" id="MFC3994409.1"/>
    </source>
</evidence>
<name>A0ABV8FGC4_9ACTN</name>
<protein>
    <submittedName>
        <fullName evidence="2">Alpha/beta fold hydrolase</fullName>
    </submittedName>
</protein>
<dbReference type="GO" id="GO:0016787">
    <property type="term" value="F:hydrolase activity"/>
    <property type="evidence" value="ECO:0007669"/>
    <property type="project" value="UniProtKB-KW"/>
</dbReference>
<dbReference type="Pfam" id="PF12697">
    <property type="entry name" value="Abhydrolase_6"/>
    <property type="match status" value="1"/>
</dbReference>